<dbReference type="Proteomes" id="UP001056708">
    <property type="component" value="Chromosome"/>
</dbReference>
<dbReference type="PANTHER" id="PTHR43047:SF72">
    <property type="entry name" value="OSMOSENSING HISTIDINE PROTEIN KINASE SLN1"/>
    <property type="match status" value="1"/>
</dbReference>
<evidence type="ECO:0000256" key="1">
    <source>
        <dbReference type="ARBA" id="ARBA00000085"/>
    </source>
</evidence>
<evidence type="ECO:0000256" key="6">
    <source>
        <dbReference type="ARBA" id="ARBA00022777"/>
    </source>
</evidence>
<evidence type="ECO:0000256" key="2">
    <source>
        <dbReference type="ARBA" id="ARBA00004370"/>
    </source>
</evidence>
<dbReference type="InterPro" id="IPR003660">
    <property type="entry name" value="HAMP_dom"/>
</dbReference>
<keyword evidence="11" id="KW-1185">Reference proteome</keyword>
<evidence type="ECO:0000256" key="5">
    <source>
        <dbReference type="ARBA" id="ARBA00022679"/>
    </source>
</evidence>
<keyword evidence="6 10" id="KW-0418">Kinase</keyword>
<sequence length="645" mass="71734">MVLLLLVFTTAIGFASYRSGQRTAEEFTIQLQNEVSRHILQYLGGYLATPRQVTQTNAAALSLERLTLEDWQVMGSYFWEQMQAFEIQTLFYSEAMEGQLLLSRQEDGTARLYRNTEEMDEWNMIPMSRQGRFLPASEDIPRSLMEILNQVAMQPASEPLWQHLPSGNLLAIAPIYGPTGDLRGTLGVETDIAPVGSFLRQLTLSQGGQAFLVDRQGELIASSAPQHLRDEVSQEGSGRELMDVLNSPNSTIRTAANVLLNEFGSLGNVQGTQILAFSQANRHYSMQVTPLRDEWGLDWLVVVAIPKTEFMEPIWLNLMIIGVLGLIATITAAVMGCQLATWLSQPLRQLTKSMAQLGRRSGSVTIPLVVDDSSQEVGVLGKSFNRLALRFQTTVARLEQENGALRETDRLKDLYLHNLAEEFRKPIEEAIERVQGLSDRPHEYSQQDRRDLNRLRKLGQRLLELMEDISDLTQIHSGQMTPQLTGVELETLLDEVVEAHRPLLQEANLDLERRDFPPPLRVTADREMLKQVLEIILENAIQFTEDGSITVSTAISAPMGRTSYHELPEAVIAISDSGIGIDPQQQEKLFQPFAKIEGCPESRRGPGLGLAIAANLVSLMSGKIFVDSEGCGQGTTVTILLPVSS</sequence>
<evidence type="ECO:0000256" key="3">
    <source>
        <dbReference type="ARBA" id="ARBA00012438"/>
    </source>
</evidence>
<dbReference type="Pfam" id="PF02518">
    <property type="entry name" value="HATPase_c"/>
    <property type="match status" value="1"/>
</dbReference>
<evidence type="ECO:0000259" key="8">
    <source>
        <dbReference type="PROSITE" id="PS50109"/>
    </source>
</evidence>
<comment type="catalytic activity">
    <reaction evidence="1">
        <text>ATP + protein L-histidine = ADP + protein N-phospho-L-histidine.</text>
        <dbReference type="EC" id="2.7.13.3"/>
    </reaction>
</comment>
<dbReference type="InterPro" id="IPR005467">
    <property type="entry name" value="His_kinase_dom"/>
</dbReference>
<protein>
    <recommendedName>
        <fullName evidence="3">histidine kinase</fullName>
        <ecNumber evidence="3">2.7.13.3</ecNumber>
    </recommendedName>
</protein>
<keyword evidence="5" id="KW-0808">Transferase</keyword>
<dbReference type="PROSITE" id="PS50109">
    <property type="entry name" value="HIS_KIN"/>
    <property type="match status" value="1"/>
</dbReference>
<reference evidence="10" key="1">
    <citation type="submission" date="2022-06" db="EMBL/GenBank/DDBJ databases">
        <title>Genome sequence of Phormidium yuhuli AB48 isolated from an industrial photobioreactor environment.</title>
        <authorList>
            <person name="Qiu Y."/>
            <person name="Noonan A.J.C."/>
            <person name="Dofher K."/>
            <person name="Koch M."/>
            <person name="Kieft B."/>
            <person name="Lin X."/>
            <person name="Ziels R.M."/>
            <person name="Hallam S.J."/>
        </authorList>
    </citation>
    <scope>NUCLEOTIDE SEQUENCE</scope>
    <source>
        <strain evidence="10">AB48</strain>
    </source>
</reference>
<dbReference type="SMART" id="SM00304">
    <property type="entry name" value="HAMP"/>
    <property type="match status" value="1"/>
</dbReference>
<dbReference type="InterPro" id="IPR036097">
    <property type="entry name" value="HisK_dim/P_sf"/>
</dbReference>
<evidence type="ECO:0000256" key="4">
    <source>
        <dbReference type="ARBA" id="ARBA00022553"/>
    </source>
</evidence>
<dbReference type="RefSeq" id="WP_252665190.1">
    <property type="nucleotide sequence ID" value="NZ_CP098611.1"/>
</dbReference>
<dbReference type="SUPFAM" id="SSF55874">
    <property type="entry name" value="ATPase domain of HSP90 chaperone/DNA topoisomerase II/histidine kinase"/>
    <property type="match status" value="1"/>
</dbReference>
<dbReference type="GO" id="GO:0016301">
    <property type="term" value="F:kinase activity"/>
    <property type="evidence" value="ECO:0007669"/>
    <property type="project" value="UniProtKB-KW"/>
</dbReference>
<dbReference type="EC" id="2.7.13.3" evidence="3"/>
<dbReference type="PROSITE" id="PS50885">
    <property type="entry name" value="HAMP"/>
    <property type="match status" value="1"/>
</dbReference>
<dbReference type="PRINTS" id="PR00344">
    <property type="entry name" value="BCTRLSENSOR"/>
</dbReference>
<dbReference type="Pfam" id="PF00672">
    <property type="entry name" value="HAMP"/>
    <property type="match status" value="1"/>
</dbReference>
<dbReference type="SMART" id="SM00387">
    <property type="entry name" value="HATPase_c"/>
    <property type="match status" value="1"/>
</dbReference>
<keyword evidence="4" id="KW-0597">Phosphoprotein</keyword>
<feature type="domain" description="Histidine kinase" evidence="8">
    <location>
        <begin position="418"/>
        <end position="645"/>
    </location>
</feature>
<organism evidence="10 11">
    <name type="scientific">Phormidium yuhuli AB48</name>
    <dbReference type="NCBI Taxonomy" id="2940671"/>
    <lineage>
        <taxon>Bacteria</taxon>
        <taxon>Bacillati</taxon>
        <taxon>Cyanobacteriota</taxon>
        <taxon>Cyanophyceae</taxon>
        <taxon>Oscillatoriophycideae</taxon>
        <taxon>Oscillatoriales</taxon>
        <taxon>Oscillatoriaceae</taxon>
        <taxon>Phormidium</taxon>
        <taxon>Phormidium yuhuli</taxon>
    </lineage>
</organism>
<comment type="subcellular location">
    <subcellularLocation>
        <location evidence="2">Membrane</location>
    </subcellularLocation>
</comment>
<evidence type="ECO:0000256" key="7">
    <source>
        <dbReference type="ARBA" id="ARBA00023012"/>
    </source>
</evidence>
<dbReference type="Gene3D" id="3.30.565.10">
    <property type="entry name" value="Histidine kinase-like ATPase, C-terminal domain"/>
    <property type="match status" value="1"/>
</dbReference>
<name>A0ABY5AVV9_9CYAN</name>
<dbReference type="InterPro" id="IPR003594">
    <property type="entry name" value="HATPase_dom"/>
</dbReference>
<dbReference type="SUPFAM" id="SSF47384">
    <property type="entry name" value="Homodimeric domain of signal transducing histidine kinase"/>
    <property type="match status" value="1"/>
</dbReference>
<gene>
    <name evidence="10" type="ORF">NEA10_09975</name>
</gene>
<dbReference type="InterPro" id="IPR036890">
    <property type="entry name" value="HATPase_C_sf"/>
</dbReference>
<dbReference type="Gene3D" id="3.30.450.20">
    <property type="entry name" value="PAS domain"/>
    <property type="match status" value="1"/>
</dbReference>
<dbReference type="CDD" id="cd06225">
    <property type="entry name" value="HAMP"/>
    <property type="match status" value="1"/>
</dbReference>
<evidence type="ECO:0000259" key="9">
    <source>
        <dbReference type="PROSITE" id="PS50885"/>
    </source>
</evidence>
<accession>A0ABY5AVV9</accession>
<keyword evidence="7" id="KW-0902">Two-component regulatory system</keyword>
<evidence type="ECO:0000313" key="10">
    <source>
        <dbReference type="EMBL" id="USR93016.1"/>
    </source>
</evidence>
<dbReference type="InterPro" id="IPR004358">
    <property type="entry name" value="Sig_transdc_His_kin-like_C"/>
</dbReference>
<dbReference type="Gene3D" id="1.10.287.130">
    <property type="match status" value="1"/>
</dbReference>
<dbReference type="PANTHER" id="PTHR43047">
    <property type="entry name" value="TWO-COMPONENT HISTIDINE PROTEIN KINASE"/>
    <property type="match status" value="1"/>
</dbReference>
<dbReference type="Gene3D" id="6.10.340.10">
    <property type="match status" value="1"/>
</dbReference>
<feature type="domain" description="HAMP" evidence="9">
    <location>
        <begin position="341"/>
        <end position="396"/>
    </location>
</feature>
<evidence type="ECO:0000313" key="11">
    <source>
        <dbReference type="Proteomes" id="UP001056708"/>
    </source>
</evidence>
<dbReference type="EMBL" id="CP098611">
    <property type="protein sequence ID" value="USR93016.1"/>
    <property type="molecule type" value="Genomic_DNA"/>
</dbReference>
<proteinExistence type="predicted"/>